<dbReference type="OrthoDB" id="9801785at2"/>
<keyword evidence="4" id="KW-1185">Reference proteome</keyword>
<dbReference type="EMBL" id="SDKM01000016">
    <property type="protein sequence ID" value="RYP85559.1"/>
    <property type="molecule type" value="Genomic_DNA"/>
</dbReference>
<proteinExistence type="inferred from homology"/>
<evidence type="ECO:0000259" key="2">
    <source>
        <dbReference type="Pfam" id="PF01370"/>
    </source>
</evidence>
<organism evidence="3 4">
    <name type="scientific">Nocardioides guangzhouensis</name>
    <dbReference type="NCBI Taxonomy" id="2497878"/>
    <lineage>
        <taxon>Bacteria</taxon>
        <taxon>Bacillati</taxon>
        <taxon>Actinomycetota</taxon>
        <taxon>Actinomycetes</taxon>
        <taxon>Propionibacteriales</taxon>
        <taxon>Nocardioidaceae</taxon>
        <taxon>Nocardioides</taxon>
    </lineage>
</organism>
<feature type="domain" description="NAD-dependent epimerase/dehydratase" evidence="2">
    <location>
        <begin position="3"/>
        <end position="137"/>
    </location>
</feature>
<evidence type="ECO:0000313" key="4">
    <source>
        <dbReference type="Proteomes" id="UP000295198"/>
    </source>
</evidence>
<comment type="similarity">
    <text evidence="1">Belongs to the NAD(P)-dependent epimerase/dehydratase family.</text>
</comment>
<evidence type="ECO:0000313" key="3">
    <source>
        <dbReference type="EMBL" id="RYP85559.1"/>
    </source>
</evidence>
<evidence type="ECO:0000256" key="1">
    <source>
        <dbReference type="ARBA" id="ARBA00007637"/>
    </source>
</evidence>
<dbReference type="PANTHER" id="PTHR43000">
    <property type="entry name" value="DTDP-D-GLUCOSE 4,6-DEHYDRATASE-RELATED"/>
    <property type="match status" value="1"/>
</dbReference>
<name>A0A4V1XZ54_9ACTN</name>
<protein>
    <submittedName>
        <fullName evidence="3">NAD-dependent epimerase/dehydratase family protein</fullName>
    </submittedName>
</protein>
<gene>
    <name evidence="3" type="ORF">EKO23_12450</name>
</gene>
<dbReference type="RefSeq" id="WP_134717714.1">
    <property type="nucleotide sequence ID" value="NZ_SDKM01000016.1"/>
</dbReference>
<dbReference type="Gene3D" id="3.40.50.720">
    <property type="entry name" value="NAD(P)-binding Rossmann-like Domain"/>
    <property type="match status" value="1"/>
</dbReference>
<dbReference type="InterPro" id="IPR001509">
    <property type="entry name" value="Epimerase_deHydtase"/>
</dbReference>
<sequence length="370" mass="40458">MRILVTGGAGFIGSHTADRLAELGHRVTVLDALLPPVHRDGRPEYLTPGAELVVGDVRDRELMTRLLRDTDAVYHFAAYQDYLPDFSRFTDVNVTSTALIYEIAVAEGLDLQRVVVASSQSAMGEGLYLCPRDGEQTPGMRPESALLAAEWEVPCPACGGPLELQRTPERVSNPQNAYGMSKYGEEMVAVNLGRRYGIPTAALRYSIVQGPRQSVYNAYSGACRIFSLHYLLGGAPTVYEDGGAIRDYVNIHDVVDANELVLTDQRAAGRVFNVGGGTPYTTLEFSEVVRRQYASDQPARVTGEYRFGDTRHIISDVAALEELGWKPARTPADSVAEYAAWLEGMPDLDRVLADADAKMRELGVVRKAAT</sequence>
<dbReference type="Proteomes" id="UP000295198">
    <property type="component" value="Unassembled WGS sequence"/>
</dbReference>
<dbReference type="InterPro" id="IPR036291">
    <property type="entry name" value="NAD(P)-bd_dom_sf"/>
</dbReference>
<reference evidence="3 4" key="1">
    <citation type="submission" date="2019-01" db="EMBL/GenBank/DDBJ databases">
        <title>Nocardioides guangzhouensis sp. nov., an actinobacterium isolated from soil.</title>
        <authorList>
            <person name="Fu Y."/>
            <person name="Cai Y."/>
            <person name="Lin Z."/>
            <person name="Chen P."/>
        </authorList>
    </citation>
    <scope>NUCLEOTIDE SEQUENCE [LARGE SCALE GENOMIC DNA]</scope>
    <source>
        <strain evidence="3 4">130</strain>
    </source>
</reference>
<dbReference type="SUPFAM" id="SSF51735">
    <property type="entry name" value="NAD(P)-binding Rossmann-fold domains"/>
    <property type="match status" value="1"/>
</dbReference>
<comment type="caution">
    <text evidence="3">The sequence shown here is derived from an EMBL/GenBank/DDBJ whole genome shotgun (WGS) entry which is preliminary data.</text>
</comment>
<feature type="domain" description="NAD-dependent epimerase/dehydratase" evidence="2">
    <location>
        <begin position="169"/>
        <end position="275"/>
    </location>
</feature>
<dbReference type="Pfam" id="PF01370">
    <property type="entry name" value="Epimerase"/>
    <property type="match status" value="2"/>
</dbReference>
<accession>A0A4V1XZ54</accession>
<dbReference type="AlphaFoldDB" id="A0A4V1XZ54"/>